<keyword evidence="12" id="KW-1185">Reference proteome</keyword>
<evidence type="ECO:0000256" key="1">
    <source>
        <dbReference type="ARBA" id="ARBA00000971"/>
    </source>
</evidence>
<protein>
    <recommendedName>
        <fullName evidence="3">Parvulin-like PPIase</fullName>
        <ecNumber evidence="2">5.2.1.8</ecNumber>
    </recommendedName>
    <alternativeName>
        <fullName evidence="6">Peptidyl-prolyl cis-trans isomerase plp</fullName>
    </alternativeName>
    <alternativeName>
        <fullName evidence="7">Rotamase plp</fullName>
    </alternativeName>
</protein>
<evidence type="ECO:0000256" key="8">
    <source>
        <dbReference type="PROSITE-ProRule" id="PRU00278"/>
    </source>
</evidence>
<evidence type="ECO:0000256" key="6">
    <source>
        <dbReference type="ARBA" id="ARBA00030642"/>
    </source>
</evidence>
<evidence type="ECO:0000256" key="9">
    <source>
        <dbReference type="SAM" id="MobiDB-lite"/>
    </source>
</evidence>
<sequence length="117" mass="12857">MTCGFLYGEQTMTDQVRASHILLMYEGSMRSTATRSKDEAETLMNDLKAQVENGTAFADLAKEHSDCPSGNEGGDLGQFGKGMMVPEFEQSAFSMQPGETSDIVETSFGYHLIQRTE</sequence>
<dbReference type="PROSITE" id="PS01096">
    <property type="entry name" value="PPIC_PPIASE_1"/>
    <property type="match status" value="1"/>
</dbReference>
<dbReference type="GO" id="GO:0016853">
    <property type="term" value="F:isomerase activity"/>
    <property type="evidence" value="ECO:0007669"/>
    <property type="project" value="UniProtKB-KW"/>
</dbReference>
<feature type="domain" description="PpiC" evidence="10">
    <location>
        <begin position="13"/>
        <end position="117"/>
    </location>
</feature>
<dbReference type="Gene3D" id="3.10.50.40">
    <property type="match status" value="1"/>
</dbReference>
<dbReference type="InterPro" id="IPR051370">
    <property type="entry name" value="PPIase_Pin1"/>
</dbReference>
<dbReference type="EMBL" id="JBHUII010000011">
    <property type="protein sequence ID" value="MFD2207443.1"/>
    <property type="molecule type" value="Genomic_DNA"/>
</dbReference>
<dbReference type="PANTHER" id="PTHR10657:SF4">
    <property type="entry name" value="PEPTIDYL-PROLYL CIS-TRANS ISOMERASE-RELATED"/>
    <property type="match status" value="1"/>
</dbReference>
<dbReference type="Pfam" id="PF13616">
    <property type="entry name" value="Rotamase_3"/>
    <property type="match status" value="1"/>
</dbReference>
<dbReference type="SUPFAM" id="SSF54534">
    <property type="entry name" value="FKBP-like"/>
    <property type="match status" value="1"/>
</dbReference>
<accession>A0ABW5BMS7</accession>
<evidence type="ECO:0000313" key="11">
    <source>
        <dbReference type="EMBL" id="MFD2207443.1"/>
    </source>
</evidence>
<keyword evidence="5 8" id="KW-0413">Isomerase</keyword>
<evidence type="ECO:0000256" key="3">
    <source>
        <dbReference type="ARBA" id="ARBA00018370"/>
    </source>
</evidence>
<proteinExistence type="predicted"/>
<evidence type="ECO:0000313" key="12">
    <source>
        <dbReference type="Proteomes" id="UP001597294"/>
    </source>
</evidence>
<evidence type="ECO:0000256" key="4">
    <source>
        <dbReference type="ARBA" id="ARBA00023110"/>
    </source>
</evidence>
<evidence type="ECO:0000256" key="2">
    <source>
        <dbReference type="ARBA" id="ARBA00013194"/>
    </source>
</evidence>
<dbReference type="InterPro" id="IPR023058">
    <property type="entry name" value="PPIase_PpiC_CS"/>
</dbReference>
<gene>
    <name evidence="11" type="ORF">ACFSKO_17610</name>
</gene>
<comment type="catalytic activity">
    <reaction evidence="1">
        <text>[protein]-peptidylproline (omega=180) = [protein]-peptidylproline (omega=0)</text>
        <dbReference type="Rhea" id="RHEA:16237"/>
        <dbReference type="Rhea" id="RHEA-COMP:10747"/>
        <dbReference type="Rhea" id="RHEA-COMP:10748"/>
        <dbReference type="ChEBI" id="CHEBI:83833"/>
        <dbReference type="ChEBI" id="CHEBI:83834"/>
        <dbReference type="EC" id="5.2.1.8"/>
    </reaction>
</comment>
<evidence type="ECO:0000256" key="7">
    <source>
        <dbReference type="ARBA" id="ARBA00031484"/>
    </source>
</evidence>
<dbReference type="EC" id="5.2.1.8" evidence="2"/>
<feature type="compositionally biased region" description="Gly residues" evidence="9">
    <location>
        <begin position="71"/>
        <end position="80"/>
    </location>
</feature>
<reference evidence="12" key="1">
    <citation type="journal article" date="2019" name="Int. J. Syst. Evol. Microbiol.">
        <title>The Global Catalogue of Microorganisms (GCM) 10K type strain sequencing project: providing services to taxonomists for standard genome sequencing and annotation.</title>
        <authorList>
            <consortium name="The Broad Institute Genomics Platform"/>
            <consortium name="The Broad Institute Genome Sequencing Center for Infectious Disease"/>
            <person name="Wu L."/>
            <person name="Ma J."/>
        </authorList>
    </citation>
    <scope>NUCLEOTIDE SEQUENCE [LARGE SCALE GENOMIC DNA]</scope>
    <source>
        <strain evidence="12">CGMCC 4.7192</strain>
    </source>
</reference>
<dbReference type="Proteomes" id="UP001597294">
    <property type="component" value="Unassembled WGS sequence"/>
</dbReference>
<dbReference type="RefSeq" id="WP_380254456.1">
    <property type="nucleotide sequence ID" value="NZ_JBHUII010000011.1"/>
</dbReference>
<evidence type="ECO:0000256" key="5">
    <source>
        <dbReference type="ARBA" id="ARBA00023235"/>
    </source>
</evidence>
<dbReference type="PANTHER" id="PTHR10657">
    <property type="entry name" value="PEPTIDYL-PROLYL CIS-TRANS ISOMERASE"/>
    <property type="match status" value="1"/>
</dbReference>
<keyword evidence="4 8" id="KW-0697">Rotamase</keyword>
<dbReference type="PROSITE" id="PS50198">
    <property type="entry name" value="PPIC_PPIASE_2"/>
    <property type="match status" value="1"/>
</dbReference>
<name>A0ABW5BMS7_9PROT</name>
<organism evidence="11 12">
    <name type="scientific">Kiloniella antarctica</name>
    <dbReference type="NCBI Taxonomy" id="1550907"/>
    <lineage>
        <taxon>Bacteria</taxon>
        <taxon>Pseudomonadati</taxon>
        <taxon>Pseudomonadota</taxon>
        <taxon>Alphaproteobacteria</taxon>
        <taxon>Rhodospirillales</taxon>
        <taxon>Kiloniellaceae</taxon>
        <taxon>Kiloniella</taxon>
    </lineage>
</organism>
<evidence type="ECO:0000259" key="10">
    <source>
        <dbReference type="PROSITE" id="PS50198"/>
    </source>
</evidence>
<feature type="region of interest" description="Disordered" evidence="9">
    <location>
        <begin position="62"/>
        <end position="81"/>
    </location>
</feature>
<comment type="caution">
    <text evidence="11">The sequence shown here is derived from an EMBL/GenBank/DDBJ whole genome shotgun (WGS) entry which is preliminary data.</text>
</comment>
<dbReference type="InterPro" id="IPR046357">
    <property type="entry name" value="PPIase_dom_sf"/>
</dbReference>
<dbReference type="InterPro" id="IPR000297">
    <property type="entry name" value="PPIase_PpiC"/>
</dbReference>